<evidence type="ECO:0000259" key="7">
    <source>
        <dbReference type="PROSITE" id="PS51977"/>
    </source>
</evidence>
<evidence type="ECO:0000256" key="1">
    <source>
        <dbReference type="ARBA" id="ARBA00012020"/>
    </source>
</evidence>
<dbReference type="PANTHER" id="PTHR10459">
    <property type="entry name" value="DNA LIGASE"/>
    <property type="match status" value="1"/>
</dbReference>
<sequence>GVVDPLSGLEDKGTVLQIIIDNDDGHQAYVFFRWGRVGAKNPQVKRAPFPINQTLHVILLQRKLHGPFTKDAAKELFVSKFTAKTENDWPVTPPFEPVKGKYTLIELDYSEGDDNSTTMMDAETAKNNPEQGAAEVVPPSTLPVSVQTFVKVSKLSKSHLAKGYVILDFISDTLTTIADLNAASKQVEATSSTPRHRRRSSRVIKSTASSTTKAQLAKCKAQLKDWTSEYIKLTHAPTHRQYKLHVDAVHALHKLEPSDSIDEKDPSLLFDALNNHQGVLILSDVALGTPVHVLDAQEYSFEALQKLKCHSLLGVGRMAPSEATHETSYEFALKSVRLRYAVTVTFEFN</sequence>
<dbReference type="InterPro" id="IPR008893">
    <property type="entry name" value="WGR_domain"/>
</dbReference>
<dbReference type="EMBL" id="QUTI01025612">
    <property type="protein sequence ID" value="RLO06129.1"/>
    <property type="molecule type" value="Genomic_DNA"/>
</dbReference>
<dbReference type="Proteomes" id="UP000275652">
    <property type="component" value="Unassembled WGS sequence"/>
</dbReference>
<accession>A0A9X8H9C4</accession>
<keyword evidence="2" id="KW-0328">Glycosyltransferase</keyword>
<proteinExistence type="predicted"/>
<name>A0A9X8H9C4_APHAT</name>
<dbReference type="EC" id="2.4.2.30" evidence="1"/>
<evidence type="ECO:0000256" key="2">
    <source>
        <dbReference type="ARBA" id="ARBA00022676"/>
    </source>
</evidence>
<dbReference type="GO" id="GO:0006302">
    <property type="term" value="P:double-strand break repair"/>
    <property type="evidence" value="ECO:0007669"/>
    <property type="project" value="TreeGrafter"/>
</dbReference>
<dbReference type="GO" id="GO:1990404">
    <property type="term" value="F:NAD+-protein mono-ADP-ribosyltransferase activity"/>
    <property type="evidence" value="ECO:0007669"/>
    <property type="project" value="TreeGrafter"/>
</dbReference>
<evidence type="ECO:0000256" key="5">
    <source>
        <dbReference type="ARBA" id="ARBA00033987"/>
    </source>
</evidence>
<dbReference type="AlphaFoldDB" id="A0A9X8H9C4"/>
<keyword evidence="3" id="KW-0808">Transferase</keyword>
<protein>
    <recommendedName>
        <fullName evidence="1">NAD(+) ADP-ribosyltransferase</fullName>
        <ecNumber evidence="1">2.4.2.30</ecNumber>
    </recommendedName>
</protein>
<evidence type="ECO:0000313" key="8">
    <source>
        <dbReference type="EMBL" id="RLO06129.1"/>
    </source>
</evidence>
<feature type="domain" description="WGR" evidence="7">
    <location>
        <begin position="1"/>
        <end position="102"/>
    </location>
</feature>
<reference evidence="8 9" key="1">
    <citation type="journal article" date="2018" name="J. Invertebr. Pathol.">
        <title>New genotyping method for the causative agent of crayfish plague (Aphanomyces astaci) based on whole genome data.</title>
        <authorList>
            <person name="Minardi D."/>
            <person name="Studholme D.J."/>
            <person name="van der Giezen M."/>
            <person name="Pretto T."/>
            <person name="Oidtmann B."/>
        </authorList>
    </citation>
    <scope>NUCLEOTIDE SEQUENCE [LARGE SCALE GENOMIC DNA]</scope>
    <source>
        <strain evidence="8 9">KB13</strain>
    </source>
</reference>
<dbReference type="GO" id="GO:0005730">
    <property type="term" value="C:nucleolus"/>
    <property type="evidence" value="ECO:0007669"/>
    <property type="project" value="TreeGrafter"/>
</dbReference>
<dbReference type="GO" id="GO:0003950">
    <property type="term" value="F:NAD+ poly-ADP-ribosyltransferase activity"/>
    <property type="evidence" value="ECO:0007669"/>
    <property type="project" value="UniProtKB-EC"/>
</dbReference>
<evidence type="ECO:0000256" key="6">
    <source>
        <dbReference type="SAM" id="MobiDB-lite"/>
    </source>
</evidence>
<dbReference type="SUPFAM" id="SSF142921">
    <property type="entry name" value="WGR domain-like"/>
    <property type="match status" value="1"/>
</dbReference>
<evidence type="ECO:0000256" key="4">
    <source>
        <dbReference type="ARBA" id="ARBA00023027"/>
    </source>
</evidence>
<dbReference type="PANTHER" id="PTHR10459:SF60">
    <property type="entry name" value="POLY [ADP-RIBOSE] POLYMERASE 2"/>
    <property type="match status" value="1"/>
</dbReference>
<evidence type="ECO:0000313" key="9">
    <source>
        <dbReference type="Proteomes" id="UP000275652"/>
    </source>
</evidence>
<gene>
    <name evidence="8" type="ORF">DYB28_003314</name>
</gene>
<dbReference type="InterPro" id="IPR050800">
    <property type="entry name" value="ARTD/PARP"/>
</dbReference>
<comment type="caution">
    <text evidence="8">The sequence shown here is derived from an EMBL/GenBank/DDBJ whole genome shotgun (WGS) entry which is preliminary data.</text>
</comment>
<dbReference type="PROSITE" id="PS51977">
    <property type="entry name" value="WGR"/>
    <property type="match status" value="1"/>
</dbReference>
<evidence type="ECO:0000256" key="3">
    <source>
        <dbReference type="ARBA" id="ARBA00022679"/>
    </source>
</evidence>
<keyword evidence="4" id="KW-0520">NAD</keyword>
<comment type="catalytic activity">
    <reaction evidence="5">
        <text>NAD(+) + (ADP-D-ribosyl)n-acceptor = nicotinamide + (ADP-D-ribosyl)n+1-acceptor + H(+).</text>
        <dbReference type="EC" id="2.4.2.30"/>
    </reaction>
</comment>
<feature type="region of interest" description="Disordered" evidence="6">
    <location>
        <begin position="186"/>
        <end position="207"/>
    </location>
</feature>
<dbReference type="InterPro" id="IPR036930">
    <property type="entry name" value="WGR_dom_sf"/>
</dbReference>
<organism evidence="8 9">
    <name type="scientific">Aphanomyces astaci</name>
    <name type="common">Crayfish plague agent</name>
    <dbReference type="NCBI Taxonomy" id="112090"/>
    <lineage>
        <taxon>Eukaryota</taxon>
        <taxon>Sar</taxon>
        <taxon>Stramenopiles</taxon>
        <taxon>Oomycota</taxon>
        <taxon>Saprolegniomycetes</taxon>
        <taxon>Saprolegniales</taxon>
        <taxon>Verrucalvaceae</taxon>
        <taxon>Aphanomyces</taxon>
    </lineage>
</organism>
<feature type="non-terminal residue" evidence="8">
    <location>
        <position position="1"/>
    </location>
</feature>
<dbReference type="GO" id="GO:0070212">
    <property type="term" value="P:protein poly-ADP-ribosylation"/>
    <property type="evidence" value="ECO:0007669"/>
    <property type="project" value="TreeGrafter"/>
</dbReference>